<evidence type="ECO:0000313" key="7">
    <source>
        <dbReference type="Proteomes" id="UP000063387"/>
    </source>
</evidence>
<dbReference type="InterPro" id="IPR030678">
    <property type="entry name" value="Peptide/Ni-bd"/>
</dbReference>
<organism evidence="6 7">
    <name type="scientific">Halomonas chromatireducens</name>
    <dbReference type="NCBI Taxonomy" id="507626"/>
    <lineage>
        <taxon>Bacteria</taxon>
        <taxon>Pseudomonadati</taxon>
        <taxon>Pseudomonadota</taxon>
        <taxon>Gammaproteobacteria</taxon>
        <taxon>Oceanospirillales</taxon>
        <taxon>Halomonadaceae</taxon>
        <taxon>Halomonas</taxon>
    </lineage>
</organism>
<dbReference type="Pfam" id="PF00496">
    <property type="entry name" value="SBP_bac_5"/>
    <property type="match status" value="1"/>
</dbReference>
<evidence type="ECO:0000313" key="6">
    <source>
        <dbReference type="EMBL" id="AMD00814.1"/>
    </source>
</evidence>
<evidence type="ECO:0000259" key="5">
    <source>
        <dbReference type="Pfam" id="PF00496"/>
    </source>
</evidence>
<dbReference type="RefSeq" id="WP_066447728.1">
    <property type="nucleotide sequence ID" value="NZ_CP014226.1"/>
</dbReference>
<dbReference type="InterPro" id="IPR039424">
    <property type="entry name" value="SBP_5"/>
</dbReference>
<dbReference type="GO" id="GO:0043190">
    <property type="term" value="C:ATP-binding cassette (ABC) transporter complex"/>
    <property type="evidence" value="ECO:0007669"/>
    <property type="project" value="InterPro"/>
</dbReference>
<dbReference type="AlphaFoldDB" id="A0A109ULP5"/>
<comment type="similarity">
    <text evidence="1">Belongs to the bacterial solute-binding protein 5 family.</text>
</comment>
<dbReference type="GO" id="GO:1904680">
    <property type="term" value="F:peptide transmembrane transporter activity"/>
    <property type="evidence" value="ECO:0007669"/>
    <property type="project" value="TreeGrafter"/>
</dbReference>
<keyword evidence="7" id="KW-1185">Reference proteome</keyword>
<feature type="signal peptide" evidence="4">
    <location>
        <begin position="1"/>
        <end position="23"/>
    </location>
</feature>
<gene>
    <name evidence="6" type="primary">dppA</name>
    <name evidence="6" type="ORF">LOKO_01746</name>
</gene>
<evidence type="ECO:0000256" key="1">
    <source>
        <dbReference type="ARBA" id="ARBA00005695"/>
    </source>
</evidence>
<keyword evidence="3 4" id="KW-0732">Signal</keyword>
<dbReference type="Proteomes" id="UP000063387">
    <property type="component" value="Chromosome"/>
</dbReference>
<feature type="chain" id="PRO_5007140969" evidence="4">
    <location>
        <begin position="24"/>
        <end position="527"/>
    </location>
</feature>
<dbReference type="InterPro" id="IPR000914">
    <property type="entry name" value="SBP_5_dom"/>
</dbReference>
<dbReference type="PIRSF" id="PIRSF002741">
    <property type="entry name" value="MppA"/>
    <property type="match status" value="1"/>
</dbReference>
<evidence type="ECO:0000256" key="2">
    <source>
        <dbReference type="ARBA" id="ARBA00022448"/>
    </source>
</evidence>
<evidence type="ECO:0000256" key="4">
    <source>
        <dbReference type="SAM" id="SignalP"/>
    </source>
</evidence>
<dbReference type="EMBL" id="CP014226">
    <property type="protein sequence ID" value="AMD00814.1"/>
    <property type="molecule type" value="Genomic_DNA"/>
</dbReference>
<sequence length="527" mass="59549">MLLKKTLLASAVIGAMLATAAHAETLRWTRSADSLTMDPHSQNEGPTHSVNHQIFDTLLYQDMDVEYQPGLATEWHVKEDEPTVWVFKIREGVTFHEGQSLTADDVVFSLNRARHEHADMRGLLTSISEVRATDDFTVEVVTHEPNPLLPNNLTNLFIMSREWAEEHGVEEPQNYAAGEETHAVRNANGTGPFRVESREPDVRTVFVRNDDYWGIDHYPLEISRLVFTPIESASTRVAALLSGEVDFLQETPVQDIERLGSADGLKNEQGAENRTIFLGMQMGAATLETADTDDNPFADRRVREAINLAVDATTIQTAVMRGNSEPAGMIAPPFVNGYTEEMDEVLPADLDRANELMAEAGYGDGFRVTLQCPNDRYVNDEQICQAVVSMLARIGITVDLAAQTRSLHFAELARGEYDFYMLGWGVPTMDSEYVFNYLYHTKQDDLGTWNFTGYSDERVDELTVAMGQETDEEARNEMIAEAWQIVHDEIVYIPIHHQMLTWSMRDDIDFQVQSENTPHFKYLRFNN</sequence>
<protein>
    <submittedName>
        <fullName evidence="6">Periplasmic dipeptide transport protein</fullName>
    </submittedName>
</protein>
<dbReference type="STRING" id="507626.LOKO_01746"/>
<dbReference type="Gene3D" id="3.10.105.10">
    <property type="entry name" value="Dipeptide-binding Protein, Domain 3"/>
    <property type="match status" value="1"/>
</dbReference>
<feature type="domain" description="Solute-binding protein family 5" evidence="5">
    <location>
        <begin position="66"/>
        <end position="443"/>
    </location>
</feature>
<accession>A0A109ULP5</accession>
<evidence type="ECO:0000256" key="3">
    <source>
        <dbReference type="ARBA" id="ARBA00022729"/>
    </source>
</evidence>
<dbReference type="SUPFAM" id="SSF53850">
    <property type="entry name" value="Periplasmic binding protein-like II"/>
    <property type="match status" value="1"/>
</dbReference>
<reference evidence="6 7" key="2">
    <citation type="submission" date="2016-02" db="EMBL/GenBank/DDBJ databases">
        <authorList>
            <person name="Wen L."/>
            <person name="He K."/>
            <person name="Yang H."/>
        </authorList>
    </citation>
    <scope>NUCLEOTIDE SEQUENCE [LARGE SCALE GENOMIC DNA]</scope>
    <source>
        <strain evidence="6 7">AGD 8-3</strain>
    </source>
</reference>
<dbReference type="CDD" id="cd08498">
    <property type="entry name" value="PBP2_NikA_DppA_OppA_like_2"/>
    <property type="match status" value="1"/>
</dbReference>
<dbReference type="OrthoDB" id="9801912at2"/>
<dbReference type="KEGG" id="hco:LOKO_01746"/>
<dbReference type="Gene3D" id="3.40.190.10">
    <property type="entry name" value="Periplasmic binding protein-like II"/>
    <property type="match status" value="1"/>
</dbReference>
<dbReference type="GO" id="GO:0015833">
    <property type="term" value="P:peptide transport"/>
    <property type="evidence" value="ECO:0007669"/>
    <property type="project" value="TreeGrafter"/>
</dbReference>
<keyword evidence="2" id="KW-0813">Transport</keyword>
<reference evidence="6 7" key="1">
    <citation type="journal article" date="2016" name="Genome Announc.">
        <title>Draft Genome Sequence of 'Halomonas chromatireducens' Strain AGD 8-3, a Haloalkaliphilic Chromate- and Selenite-Reducing Gammaproteobacterium.</title>
        <authorList>
            <person name="Sharko F.S."/>
            <person name="Shapovalova A.A."/>
            <person name="Tsygankova S.V."/>
            <person name="Komova A.V."/>
            <person name="Boulygina E.S."/>
            <person name="Teslyuk A.B."/>
            <person name="Gotovtsev P.M."/>
            <person name="Namsaraev Z.B."/>
            <person name="Khijniak T.V."/>
            <person name="Nedoluzhko A.V."/>
            <person name="Vasilov R.G."/>
        </authorList>
    </citation>
    <scope>NUCLEOTIDE SEQUENCE [LARGE SCALE GENOMIC DNA]</scope>
    <source>
        <strain evidence="6 7">AGD 8-3</strain>
    </source>
</reference>
<dbReference type="PATRIC" id="fig|507626.3.peg.1741"/>
<dbReference type="GO" id="GO:0030288">
    <property type="term" value="C:outer membrane-bounded periplasmic space"/>
    <property type="evidence" value="ECO:0007669"/>
    <property type="project" value="UniProtKB-ARBA"/>
</dbReference>
<dbReference type="PANTHER" id="PTHR30290">
    <property type="entry name" value="PERIPLASMIC BINDING COMPONENT OF ABC TRANSPORTER"/>
    <property type="match status" value="1"/>
</dbReference>
<name>A0A109ULP5_9GAMM</name>
<proteinExistence type="inferred from homology"/>
<dbReference type="PANTHER" id="PTHR30290:SF9">
    <property type="entry name" value="OLIGOPEPTIDE-BINDING PROTEIN APPA"/>
    <property type="match status" value="1"/>
</dbReference>